<dbReference type="EMBL" id="DSUH01000063">
    <property type="protein sequence ID" value="HGU31768.1"/>
    <property type="molecule type" value="Genomic_DNA"/>
</dbReference>
<evidence type="ECO:0000256" key="2">
    <source>
        <dbReference type="ARBA" id="ARBA00023125"/>
    </source>
</evidence>
<evidence type="ECO:0000256" key="1">
    <source>
        <dbReference type="ARBA" id="ARBA00023015"/>
    </source>
</evidence>
<proteinExistence type="predicted"/>
<protein>
    <submittedName>
        <fullName evidence="6">ArsR family transcriptional regulator</fullName>
    </submittedName>
</protein>
<dbReference type="PROSITE" id="PS50987">
    <property type="entry name" value="HTH_ARSR_2"/>
    <property type="match status" value="1"/>
</dbReference>
<dbReference type="Gene3D" id="1.10.10.10">
    <property type="entry name" value="Winged helix-like DNA-binding domain superfamily/Winged helix DNA-binding domain"/>
    <property type="match status" value="1"/>
</dbReference>
<evidence type="ECO:0000256" key="4">
    <source>
        <dbReference type="SAM" id="MobiDB-lite"/>
    </source>
</evidence>
<dbReference type="InterPro" id="IPR036390">
    <property type="entry name" value="WH_DNA-bd_sf"/>
</dbReference>
<dbReference type="GO" id="GO:0003677">
    <property type="term" value="F:DNA binding"/>
    <property type="evidence" value="ECO:0007669"/>
    <property type="project" value="UniProtKB-KW"/>
</dbReference>
<keyword evidence="3" id="KW-0804">Transcription</keyword>
<dbReference type="SUPFAM" id="SSF46785">
    <property type="entry name" value="Winged helix' DNA-binding domain"/>
    <property type="match status" value="1"/>
</dbReference>
<dbReference type="CDD" id="cd00090">
    <property type="entry name" value="HTH_ARSR"/>
    <property type="match status" value="1"/>
</dbReference>
<dbReference type="GO" id="GO:0003700">
    <property type="term" value="F:DNA-binding transcription factor activity"/>
    <property type="evidence" value="ECO:0007669"/>
    <property type="project" value="InterPro"/>
</dbReference>
<feature type="domain" description="HTH arsR-type" evidence="5">
    <location>
        <begin position="1"/>
        <end position="90"/>
    </location>
</feature>
<dbReference type="SMART" id="SM00418">
    <property type="entry name" value="HTH_ARSR"/>
    <property type="match status" value="1"/>
</dbReference>
<dbReference type="InterPro" id="IPR036388">
    <property type="entry name" value="WH-like_DNA-bd_sf"/>
</dbReference>
<feature type="compositionally biased region" description="Polar residues" evidence="4">
    <location>
        <begin position="128"/>
        <end position="137"/>
    </location>
</feature>
<accession>A0A7C4RN82</accession>
<dbReference type="AlphaFoldDB" id="A0A7C4RN82"/>
<sequence length="137" mass="15354">MFDLMAVTKAMADETRVRILAALEGGELCVCQLTELVALSPSTVSKHLFLLSSARLIEGRKQGRWIYYRLAGTNAAKPVQDALKWLLENARERPRIQEDRKRLESILAIDTSELCGKQTKTTRKHAPSDNQCARSSP</sequence>
<keyword evidence="2" id="KW-0238">DNA-binding</keyword>
<evidence type="ECO:0000256" key="3">
    <source>
        <dbReference type="ARBA" id="ARBA00023163"/>
    </source>
</evidence>
<keyword evidence="1" id="KW-0805">Transcription regulation</keyword>
<dbReference type="PANTHER" id="PTHR33154:SF18">
    <property type="entry name" value="ARSENICAL RESISTANCE OPERON REPRESSOR"/>
    <property type="match status" value="1"/>
</dbReference>
<dbReference type="Pfam" id="PF01022">
    <property type="entry name" value="HTH_5"/>
    <property type="match status" value="1"/>
</dbReference>
<evidence type="ECO:0000313" key="6">
    <source>
        <dbReference type="EMBL" id="HGU31768.1"/>
    </source>
</evidence>
<dbReference type="InterPro" id="IPR011991">
    <property type="entry name" value="ArsR-like_HTH"/>
</dbReference>
<feature type="region of interest" description="Disordered" evidence="4">
    <location>
        <begin position="118"/>
        <end position="137"/>
    </location>
</feature>
<dbReference type="NCBIfam" id="NF033788">
    <property type="entry name" value="HTH_metalloreg"/>
    <property type="match status" value="1"/>
</dbReference>
<dbReference type="InterPro" id="IPR001845">
    <property type="entry name" value="HTH_ArsR_DNA-bd_dom"/>
</dbReference>
<gene>
    <name evidence="6" type="ORF">ENS29_02805</name>
</gene>
<dbReference type="InterPro" id="IPR051081">
    <property type="entry name" value="HTH_MetalResp_TranReg"/>
</dbReference>
<dbReference type="PRINTS" id="PR00778">
    <property type="entry name" value="HTHARSR"/>
</dbReference>
<comment type="caution">
    <text evidence="6">The sequence shown here is derived from an EMBL/GenBank/DDBJ whole genome shotgun (WGS) entry which is preliminary data.</text>
</comment>
<dbReference type="PANTHER" id="PTHR33154">
    <property type="entry name" value="TRANSCRIPTIONAL REGULATOR, ARSR FAMILY"/>
    <property type="match status" value="1"/>
</dbReference>
<name>A0A7C4RN82_9BACT</name>
<reference evidence="6" key="1">
    <citation type="journal article" date="2020" name="mSystems">
        <title>Genome- and Community-Level Interaction Insights into Carbon Utilization and Element Cycling Functions of Hydrothermarchaeota in Hydrothermal Sediment.</title>
        <authorList>
            <person name="Zhou Z."/>
            <person name="Liu Y."/>
            <person name="Xu W."/>
            <person name="Pan J."/>
            <person name="Luo Z.H."/>
            <person name="Li M."/>
        </authorList>
    </citation>
    <scope>NUCLEOTIDE SEQUENCE [LARGE SCALE GENOMIC DNA]</scope>
    <source>
        <strain evidence="6">SpSt-477</strain>
    </source>
</reference>
<organism evidence="6">
    <name type="scientific">Desulfatirhabdium butyrativorans</name>
    <dbReference type="NCBI Taxonomy" id="340467"/>
    <lineage>
        <taxon>Bacteria</taxon>
        <taxon>Pseudomonadati</taxon>
        <taxon>Thermodesulfobacteriota</taxon>
        <taxon>Desulfobacteria</taxon>
        <taxon>Desulfobacterales</taxon>
        <taxon>Desulfatirhabdiaceae</taxon>
        <taxon>Desulfatirhabdium</taxon>
    </lineage>
</organism>
<evidence type="ECO:0000259" key="5">
    <source>
        <dbReference type="PROSITE" id="PS50987"/>
    </source>
</evidence>